<evidence type="ECO:0000256" key="1">
    <source>
        <dbReference type="SAM" id="Phobius"/>
    </source>
</evidence>
<proteinExistence type="predicted"/>
<gene>
    <name evidence="2" type="ORF">BU23DRAFT_453457</name>
</gene>
<feature type="transmembrane region" description="Helical" evidence="1">
    <location>
        <begin position="12"/>
        <end position="37"/>
    </location>
</feature>
<evidence type="ECO:0000313" key="2">
    <source>
        <dbReference type="EMBL" id="KAF1977282.1"/>
    </source>
</evidence>
<dbReference type="AlphaFoldDB" id="A0A6A5VNL6"/>
<organism evidence="2 3">
    <name type="scientific">Bimuria novae-zelandiae CBS 107.79</name>
    <dbReference type="NCBI Taxonomy" id="1447943"/>
    <lineage>
        <taxon>Eukaryota</taxon>
        <taxon>Fungi</taxon>
        <taxon>Dikarya</taxon>
        <taxon>Ascomycota</taxon>
        <taxon>Pezizomycotina</taxon>
        <taxon>Dothideomycetes</taxon>
        <taxon>Pleosporomycetidae</taxon>
        <taxon>Pleosporales</taxon>
        <taxon>Massarineae</taxon>
        <taxon>Didymosphaeriaceae</taxon>
        <taxon>Bimuria</taxon>
    </lineage>
</organism>
<protein>
    <submittedName>
        <fullName evidence="2">Uncharacterized protein</fullName>
    </submittedName>
</protein>
<keyword evidence="3" id="KW-1185">Reference proteome</keyword>
<keyword evidence="1" id="KW-1133">Transmembrane helix</keyword>
<dbReference type="EMBL" id="ML976664">
    <property type="protein sequence ID" value="KAF1977282.1"/>
    <property type="molecule type" value="Genomic_DNA"/>
</dbReference>
<sequence>SLTKYKRVTRSVLALEIYSIVSSVNITITILITLKIIIERLGLLLIILIIYIDLYLLYKCLVKLSTTNKKFLIINIIAFY</sequence>
<keyword evidence="1" id="KW-0812">Transmembrane</keyword>
<feature type="non-terminal residue" evidence="2">
    <location>
        <position position="1"/>
    </location>
</feature>
<keyword evidence="1" id="KW-0472">Membrane</keyword>
<dbReference type="Proteomes" id="UP000800036">
    <property type="component" value="Unassembled WGS sequence"/>
</dbReference>
<feature type="transmembrane region" description="Helical" evidence="1">
    <location>
        <begin position="43"/>
        <end position="62"/>
    </location>
</feature>
<reference evidence="2" key="1">
    <citation type="journal article" date="2020" name="Stud. Mycol.">
        <title>101 Dothideomycetes genomes: a test case for predicting lifestyles and emergence of pathogens.</title>
        <authorList>
            <person name="Haridas S."/>
            <person name="Albert R."/>
            <person name="Binder M."/>
            <person name="Bloem J."/>
            <person name="Labutti K."/>
            <person name="Salamov A."/>
            <person name="Andreopoulos B."/>
            <person name="Baker S."/>
            <person name="Barry K."/>
            <person name="Bills G."/>
            <person name="Bluhm B."/>
            <person name="Cannon C."/>
            <person name="Castanera R."/>
            <person name="Culley D."/>
            <person name="Daum C."/>
            <person name="Ezra D."/>
            <person name="Gonzalez J."/>
            <person name="Henrissat B."/>
            <person name="Kuo A."/>
            <person name="Liang C."/>
            <person name="Lipzen A."/>
            <person name="Lutzoni F."/>
            <person name="Magnuson J."/>
            <person name="Mondo S."/>
            <person name="Nolan M."/>
            <person name="Ohm R."/>
            <person name="Pangilinan J."/>
            <person name="Park H.-J."/>
            <person name="Ramirez L."/>
            <person name="Alfaro M."/>
            <person name="Sun H."/>
            <person name="Tritt A."/>
            <person name="Yoshinaga Y."/>
            <person name="Zwiers L.-H."/>
            <person name="Turgeon B."/>
            <person name="Goodwin S."/>
            <person name="Spatafora J."/>
            <person name="Crous P."/>
            <person name="Grigoriev I."/>
        </authorList>
    </citation>
    <scope>NUCLEOTIDE SEQUENCE</scope>
    <source>
        <strain evidence="2">CBS 107.79</strain>
    </source>
</reference>
<name>A0A6A5VNL6_9PLEO</name>
<evidence type="ECO:0000313" key="3">
    <source>
        <dbReference type="Proteomes" id="UP000800036"/>
    </source>
</evidence>
<accession>A0A6A5VNL6</accession>